<dbReference type="InterPro" id="IPR000182">
    <property type="entry name" value="GNAT_dom"/>
</dbReference>
<organism evidence="2 3">
    <name type="scientific">Noviherbaspirillum galbum</name>
    <dbReference type="NCBI Taxonomy" id="2709383"/>
    <lineage>
        <taxon>Bacteria</taxon>
        <taxon>Pseudomonadati</taxon>
        <taxon>Pseudomonadota</taxon>
        <taxon>Betaproteobacteria</taxon>
        <taxon>Burkholderiales</taxon>
        <taxon>Oxalobacteraceae</taxon>
        <taxon>Noviherbaspirillum</taxon>
    </lineage>
</organism>
<dbReference type="RefSeq" id="WP_163961583.1">
    <property type="nucleotide sequence ID" value="NZ_JAAIVB010000021.1"/>
</dbReference>
<dbReference type="PANTHER" id="PTHR43233">
    <property type="entry name" value="FAMILY N-ACETYLTRANSFERASE, PUTATIVE (AFU_ORTHOLOGUE AFUA_6G03350)-RELATED"/>
    <property type="match status" value="1"/>
</dbReference>
<dbReference type="Proteomes" id="UP000482155">
    <property type="component" value="Unassembled WGS sequence"/>
</dbReference>
<dbReference type="CDD" id="cd04301">
    <property type="entry name" value="NAT_SF"/>
    <property type="match status" value="1"/>
</dbReference>
<feature type="domain" description="N-acetyltransferase" evidence="1">
    <location>
        <begin position="7"/>
        <end position="147"/>
    </location>
</feature>
<proteinExistence type="predicted"/>
<dbReference type="PROSITE" id="PS51186">
    <property type="entry name" value="GNAT"/>
    <property type="match status" value="1"/>
</dbReference>
<evidence type="ECO:0000313" key="2">
    <source>
        <dbReference type="EMBL" id="NEX60904.1"/>
    </source>
</evidence>
<dbReference type="AlphaFoldDB" id="A0A6B3SJ70"/>
<dbReference type="PANTHER" id="PTHR43233:SF1">
    <property type="entry name" value="FAMILY N-ACETYLTRANSFERASE, PUTATIVE (AFU_ORTHOLOGUE AFUA_6G03350)-RELATED"/>
    <property type="match status" value="1"/>
</dbReference>
<dbReference type="InterPro" id="IPR053144">
    <property type="entry name" value="Acetyltransferase_Butenolide"/>
</dbReference>
<evidence type="ECO:0000259" key="1">
    <source>
        <dbReference type="PROSITE" id="PS51186"/>
    </source>
</evidence>
<keyword evidence="3" id="KW-1185">Reference proteome</keyword>
<dbReference type="Gene3D" id="3.40.630.30">
    <property type="match status" value="1"/>
</dbReference>
<gene>
    <name evidence="2" type="ORF">G3574_07430</name>
</gene>
<dbReference type="Pfam" id="PF13508">
    <property type="entry name" value="Acetyltransf_7"/>
    <property type="match status" value="1"/>
</dbReference>
<dbReference type="SUPFAM" id="SSF55729">
    <property type="entry name" value="Acyl-CoA N-acyltransferases (Nat)"/>
    <property type="match status" value="1"/>
</dbReference>
<name>A0A6B3SJ70_9BURK</name>
<keyword evidence="2" id="KW-0808">Transferase</keyword>
<dbReference type="InterPro" id="IPR016181">
    <property type="entry name" value="Acyl_CoA_acyltransferase"/>
</dbReference>
<dbReference type="GO" id="GO:0016747">
    <property type="term" value="F:acyltransferase activity, transferring groups other than amino-acyl groups"/>
    <property type="evidence" value="ECO:0007669"/>
    <property type="project" value="InterPro"/>
</dbReference>
<dbReference type="EMBL" id="JAAIVB010000021">
    <property type="protein sequence ID" value="NEX60904.1"/>
    <property type="molecule type" value="Genomic_DNA"/>
</dbReference>
<reference evidence="2 3" key="1">
    <citation type="submission" date="2020-02" db="EMBL/GenBank/DDBJ databases">
        <authorList>
            <person name="Kim M.K."/>
        </authorList>
    </citation>
    <scope>NUCLEOTIDE SEQUENCE [LARGE SCALE GENOMIC DNA]</scope>
    <source>
        <strain evidence="2 3">17J57-3</strain>
    </source>
</reference>
<protein>
    <submittedName>
        <fullName evidence="2">GNAT family N-acetyltransferase</fullName>
    </submittedName>
</protein>
<comment type="caution">
    <text evidence="2">The sequence shown here is derived from an EMBL/GenBank/DDBJ whole genome shotgun (WGS) entry which is preliminary data.</text>
</comment>
<evidence type="ECO:0000313" key="3">
    <source>
        <dbReference type="Proteomes" id="UP000482155"/>
    </source>
</evidence>
<accession>A0A6B3SJ70</accession>
<sequence>MSKTQQLTFQLLSESMARKAIEKFRRHAGWQVSNDRDHRPAHPLGKVQWVAVDAAQKQVGIARLELAPPEFCHVSDLIILQEYRGHGIGRWLIRNIEQYAMRSKIRRLCLEPGAGTQAFYQSVGFAPEPRLPGIYTKNIFVVAKPAVMA</sequence>